<organism evidence="2 3">
    <name type="scientific">Micromonas commoda (strain RCC299 / NOUM17 / CCMP2709)</name>
    <name type="common">Picoplanktonic green alga</name>
    <dbReference type="NCBI Taxonomy" id="296587"/>
    <lineage>
        <taxon>Eukaryota</taxon>
        <taxon>Viridiplantae</taxon>
        <taxon>Chlorophyta</taxon>
        <taxon>Mamiellophyceae</taxon>
        <taxon>Mamiellales</taxon>
        <taxon>Mamiellaceae</taxon>
        <taxon>Micromonas</taxon>
    </lineage>
</organism>
<dbReference type="RefSeq" id="XP_002504108.1">
    <property type="nucleotide sequence ID" value="XM_002504062.1"/>
</dbReference>
<keyword evidence="3" id="KW-1185">Reference proteome</keyword>
<accession>C1EBE1</accession>
<gene>
    <name evidence="2" type="ORF">MICPUN_60398</name>
</gene>
<feature type="region of interest" description="Disordered" evidence="1">
    <location>
        <begin position="1"/>
        <end position="21"/>
    </location>
</feature>
<name>C1EBE1_MICCC</name>
<dbReference type="OrthoDB" id="10539354at2759"/>
<dbReference type="AlphaFoldDB" id="C1EBE1"/>
<evidence type="ECO:0000256" key="1">
    <source>
        <dbReference type="SAM" id="MobiDB-lite"/>
    </source>
</evidence>
<dbReference type="Proteomes" id="UP000002009">
    <property type="component" value="Chromosome 7"/>
</dbReference>
<protein>
    <submittedName>
        <fullName evidence="2">Uncharacterized protein</fullName>
    </submittedName>
</protein>
<dbReference type="KEGG" id="mis:MICPUN_60398"/>
<evidence type="ECO:0000313" key="3">
    <source>
        <dbReference type="Proteomes" id="UP000002009"/>
    </source>
</evidence>
<reference evidence="2 3" key="1">
    <citation type="journal article" date="2009" name="Science">
        <title>Green evolution and dynamic adaptations revealed by genomes of the marine picoeukaryotes Micromonas.</title>
        <authorList>
            <person name="Worden A.Z."/>
            <person name="Lee J.H."/>
            <person name="Mock T."/>
            <person name="Rouze P."/>
            <person name="Simmons M.P."/>
            <person name="Aerts A.L."/>
            <person name="Allen A.E."/>
            <person name="Cuvelier M.L."/>
            <person name="Derelle E."/>
            <person name="Everett M.V."/>
            <person name="Foulon E."/>
            <person name="Grimwood J."/>
            <person name="Gundlach H."/>
            <person name="Henrissat B."/>
            <person name="Napoli C."/>
            <person name="McDonald S.M."/>
            <person name="Parker M.S."/>
            <person name="Rombauts S."/>
            <person name="Salamov A."/>
            <person name="Von Dassow P."/>
            <person name="Badger J.H."/>
            <person name="Coutinho P.M."/>
            <person name="Demir E."/>
            <person name="Dubchak I."/>
            <person name="Gentemann C."/>
            <person name="Eikrem W."/>
            <person name="Gready J.E."/>
            <person name="John U."/>
            <person name="Lanier W."/>
            <person name="Lindquist E.A."/>
            <person name="Lucas S."/>
            <person name="Mayer K.F."/>
            <person name="Moreau H."/>
            <person name="Not F."/>
            <person name="Otillar R."/>
            <person name="Panaud O."/>
            <person name="Pangilinan J."/>
            <person name="Paulsen I."/>
            <person name="Piegu B."/>
            <person name="Poliakov A."/>
            <person name="Robbens S."/>
            <person name="Schmutz J."/>
            <person name="Toulza E."/>
            <person name="Wyss T."/>
            <person name="Zelensky A."/>
            <person name="Zhou K."/>
            <person name="Armbrust E.V."/>
            <person name="Bhattacharya D."/>
            <person name="Goodenough U.W."/>
            <person name="Van de Peer Y."/>
            <person name="Grigoriev I.V."/>
        </authorList>
    </citation>
    <scope>NUCLEOTIDE SEQUENCE [LARGE SCALE GENOMIC DNA]</scope>
    <source>
        <strain evidence="3">RCC299 / NOUM17</strain>
    </source>
</reference>
<evidence type="ECO:0000313" key="2">
    <source>
        <dbReference type="EMBL" id="ACO65366.1"/>
    </source>
</evidence>
<proteinExistence type="predicted"/>
<dbReference type="InParanoid" id="C1EBE1"/>
<sequence length="268" mass="28808">MIQTAHTARSRPVAAHRRSLTGSLARKARAVRGWHTKATGDDNRDVPGGLLAGGLKNALGFFKARMDEMMEDEEEASVTRVVQRSRDDDSVASWSIDLSVFLREPTTPLSAKAAARVERVSLGMECEFAERDAGVYPSRGGAGVRGSRYFVDDGLSDPSGADATPGFFWLADEPGYFKFTLRLNEPVVASGRTVLPAGDVYFNAKIDDERRGGGDTAGDGGGEKKSVRMTSGVATIKRDVKASFLGADYSGIMAEYIVVGTFTGTRRN</sequence>
<dbReference type="EMBL" id="CP001328">
    <property type="protein sequence ID" value="ACO65366.1"/>
    <property type="molecule type" value="Genomic_DNA"/>
</dbReference>
<dbReference type="GeneID" id="8245049"/>